<keyword evidence="3 12" id="KW-0963">Cytoplasm</keyword>
<feature type="domain" description="Enolpyruvate transferase" evidence="13">
    <location>
        <begin position="7"/>
        <end position="425"/>
    </location>
</feature>
<dbReference type="Proteomes" id="UP000184396">
    <property type="component" value="Unassembled WGS sequence"/>
</dbReference>
<evidence type="ECO:0000256" key="7">
    <source>
        <dbReference type="ARBA" id="ARBA00022984"/>
    </source>
</evidence>
<dbReference type="NCBIfam" id="TIGR01072">
    <property type="entry name" value="murA"/>
    <property type="match status" value="1"/>
</dbReference>
<dbReference type="EMBL" id="FQYK01000004">
    <property type="protein sequence ID" value="SHI81605.1"/>
    <property type="molecule type" value="Genomic_DNA"/>
</dbReference>
<keyword evidence="4 12" id="KW-0132">Cell division</keyword>
<sequence>MGTFKIEGGHRLKGKIQPQGAKNEALQILCAVLLTPETVTINNIPDIVDVNKLISLLQKLGVKVNKLGKGSYSFQADEVDLNYLESDQFKIDGRGLRGSIMIVGPLLARFGKGYIPKPGGDKIGRRRLDTHFDGLIKLGAKFGYSKEEQFYGVEADKLKGTYMLLEEASVTGTANILMAAVLAEGQTTIYNAACEPYLQQLCKMLNRMGAKISGVGSNMLIIDGVDSLGGTEHRMLPDMIEIGSWIGLAAMTKSELTITNVSWNDLGLIPETFRKLGITVEKQGDDIHIPAHTDGYEIQNFIDGSILTISDAPWPGFTPDLLSIILVVATQARGSVLIHQKMFESRLFFVDKLIDMGAKIILCDPHRATVIGHDFQSTLKATTMTSPDIRAGVSLLIAALSAKGTSTIQNIEQIDRGYENIDERLRAIGAKIERI</sequence>
<keyword evidence="7 12" id="KW-0573">Peptidoglycan synthesis</keyword>
<dbReference type="HAMAP" id="MF_00111">
    <property type="entry name" value="MurA"/>
    <property type="match status" value="1"/>
</dbReference>
<dbReference type="InterPro" id="IPR001986">
    <property type="entry name" value="Enolpyruvate_Tfrase_dom"/>
</dbReference>
<dbReference type="GO" id="GO:0071555">
    <property type="term" value="P:cell wall organization"/>
    <property type="evidence" value="ECO:0007669"/>
    <property type="project" value="UniProtKB-KW"/>
</dbReference>
<dbReference type="AlphaFoldDB" id="A0A1M6E841"/>
<feature type="binding site" evidence="12">
    <location>
        <begin position="22"/>
        <end position="23"/>
    </location>
    <ligand>
        <name>phosphoenolpyruvate</name>
        <dbReference type="ChEBI" id="CHEBI:58702"/>
    </ligand>
</feature>
<dbReference type="RefSeq" id="WP_019386638.1">
    <property type="nucleotide sequence ID" value="NZ_ALIH01000002.1"/>
</dbReference>
<dbReference type="GO" id="GO:0009252">
    <property type="term" value="P:peptidoglycan biosynthetic process"/>
    <property type="evidence" value="ECO:0007669"/>
    <property type="project" value="UniProtKB-UniRule"/>
</dbReference>
<comment type="similarity">
    <text evidence="10 12">Belongs to the EPSP synthase family. MurA subfamily.</text>
</comment>
<organism evidence="14 15">
    <name type="scientific">Algibacter luteus</name>
    <dbReference type="NCBI Taxonomy" id="1178825"/>
    <lineage>
        <taxon>Bacteria</taxon>
        <taxon>Pseudomonadati</taxon>
        <taxon>Bacteroidota</taxon>
        <taxon>Flavobacteriia</taxon>
        <taxon>Flavobacteriales</taxon>
        <taxon>Flavobacteriaceae</taxon>
        <taxon>Algibacter</taxon>
    </lineage>
</organism>
<dbReference type="Pfam" id="PF00275">
    <property type="entry name" value="EPSP_synthase"/>
    <property type="match status" value="1"/>
</dbReference>
<feature type="binding site" evidence="12">
    <location>
        <position position="97"/>
    </location>
    <ligand>
        <name>UDP-N-acetyl-alpha-D-glucosamine</name>
        <dbReference type="ChEBI" id="CHEBI:57705"/>
    </ligand>
</feature>
<dbReference type="GO" id="GO:0008760">
    <property type="term" value="F:UDP-N-acetylglucosamine 1-carboxyvinyltransferase activity"/>
    <property type="evidence" value="ECO:0007669"/>
    <property type="project" value="UniProtKB-UniRule"/>
</dbReference>
<feature type="active site" description="Proton donor" evidence="12">
    <location>
        <position position="121"/>
    </location>
</feature>
<dbReference type="STRING" id="1178825.SAMN05216261_1836"/>
<proteinExistence type="inferred from homology"/>
<dbReference type="GO" id="GO:0019277">
    <property type="term" value="P:UDP-N-acetylgalactosamine biosynthetic process"/>
    <property type="evidence" value="ECO:0007669"/>
    <property type="project" value="InterPro"/>
</dbReference>
<dbReference type="PANTHER" id="PTHR43783:SF1">
    <property type="entry name" value="UDP-N-ACETYLGLUCOSAMINE 1-CARBOXYVINYLTRANSFERASE"/>
    <property type="match status" value="1"/>
</dbReference>
<dbReference type="GO" id="GO:0008360">
    <property type="term" value="P:regulation of cell shape"/>
    <property type="evidence" value="ECO:0007669"/>
    <property type="project" value="UniProtKB-KW"/>
</dbReference>
<keyword evidence="5 12" id="KW-0808">Transferase</keyword>
<dbReference type="Gene3D" id="3.65.10.10">
    <property type="entry name" value="Enolpyruvate transferase domain"/>
    <property type="match status" value="2"/>
</dbReference>
<evidence type="ECO:0000256" key="2">
    <source>
        <dbReference type="ARBA" id="ARBA00004752"/>
    </source>
</evidence>
<comment type="caution">
    <text evidence="12">Lacks conserved residue(s) required for the propagation of feature annotation.</text>
</comment>
<accession>A0A1M6E841</accession>
<comment type="function">
    <text evidence="12">Cell wall formation. Adds enolpyruvyl to UDP-N-acetylglucosamine.</text>
</comment>
<evidence type="ECO:0000313" key="15">
    <source>
        <dbReference type="Proteomes" id="UP000184396"/>
    </source>
</evidence>
<keyword evidence="9 12" id="KW-0961">Cell wall biogenesis/degradation</keyword>
<evidence type="ECO:0000256" key="3">
    <source>
        <dbReference type="ARBA" id="ARBA00022490"/>
    </source>
</evidence>
<dbReference type="SUPFAM" id="SSF55205">
    <property type="entry name" value="EPT/RTPC-like"/>
    <property type="match status" value="1"/>
</dbReference>
<dbReference type="GO" id="GO:0005737">
    <property type="term" value="C:cytoplasm"/>
    <property type="evidence" value="ECO:0007669"/>
    <property type="project" value="UniProtKB-SubCell"/>
</dbReference>
<evidence type="ECO:0000256" key="12">
    <source>
        <dbReference type="HAMAP-Rule" id="MF_00111"/>
    </source>
</evidence>
<gene>
    <name evidence="12" type="primary">murA</name>
    <name evidence="14" type="ORF">SAMN05216261_1836</name>
</gene>
<keyword evidence="8 12" id="KW-0131">Cell cycle</keyword>
<comment type="subcellular location">
    <subcellularLocation>
        <location evidence="1 12">Cytoplasm</location>
    </subcellularLocation>
</comment>
<dbReference type="InterPro" id="IPR050068">
    <property type="entry name" value="MurA_subfamily"/>
</dbReference>
<dbReference type="EC" id="2.5.1.7" evidence="12"/>
<protein>
    <recommendedName>
        <fullName evidence="12">UDP-N-acetylglucosamine 1-carboxyvinyltransferase</fullName>
        <ecNumber evidence="12">2.5.1.7</ecNumber>
    </recommendedName>
    <alternativeName>
        <fullName evidence="12">Enoylpyruvate transferase</fullName>
    </alternativeName>
    <alternativeName>
        <fullName evidence="12">UDP-N-acetylglucosamine enolpyruvyl transferase</fullName>
        <shortName evidence="12">EPT</shortName>
    </alternativeName>
</protein>
<evidence type="ECO:0000256" key="4">
    <source>
        <dbReference type="ARBA" id="ARBA00022618"/>
    </source>
</evidence>
<reference evidence="14 15" key="1">
    <citation type="submission" date="2016-11" db="EMBL/GenBank/DDBJ databases">
        <authorList>
            <person name="Jaros S."/>
            <person name="Januszkiewicz K."/>
            <person name="Wedrychowicz H."/>
        </authorList>
    </citation>
    <scope>NUCLEOTIDE SEQUENCE [LARGE SCALE GENOMIC DNA]</scope>
    <source>
        <strain evidence="14 15">CGMCC 1.12213</strain>
    </source>
</reference>
<dbReference type="OrthoDB" id="9803760at2"/>
<dbReference type="InterPro" id="IPR036968">
    <property type="entry name" value="Enolpyruvate_Tfrase_sf"/>
</dbReference>
<evidence type="ECO:0000256" key="8">
    <source>
        <dbReference type="ARBA" id="ARBA00023306"/>
    </source>
</evidence>
<evidence type="ECO:0000256" key="1">
    <source>
        <dbReference type="ARBA" id="ARBA00004496"/>
    </source>
</evidence>
<evidence type="ECO:0000256" key="9">
    <source>
        <dbReference type="ARBA" id="ARBA00023316"/>
    </source>
</evidence>
<dbReference type="GO" id="GO:0051301">
    <property type="term" value="P:cell division"/>
    <property type="evidence" value="ECO:0007669"/>
    <property type="project" value="UniProtKB-KW"/>
</dbReference>
<dbReference type="eggNOG" id="COG0766">
    <property type="taxonomic scope" value="Bacteria"/>
</dbReference>
<evidence type="ECO:0000256" key="10">
    <source>
        <dbReference type="ARBA" id="ARBA00038367"/>
    </source>
</evidence>
<dbReference type="PANTHER" id="PTHR43783">
    <property type="entry name" value="UDP-N-ACETYLGLUCOSAMINE 1-CARBOXYVINYLTRANSFERASE"/>
    <property type="match status" value="1"/>
</dbReference>
<dbReference type="UniPathway" id="UPA00219"/>
<feature type="binding site" evidence="12">
    <location>
        <position position="320"/>
    </location>
    <ligand>
        <name>UDP-N-acetyl-alpha-D-glucosamine</name>
        <dbReference type="ChEBI" id="CHEBI:57705"/>
    </ligand>
</feature>
<evidence type="ECO:0000259" key="13">
    <source>
        <dbReference type="Pfam" id="PF00275"/>
    </source>
</evidence>
<feature type="binding site" evidence="12">
    <location>
        <position position="342"/>
    </location>
    <ligand>
        <name>UDP-N-acetyl-alpha-D-glucosamine</name>
        <dbReference type="ChEBI" id="CHEBI:57705"/>
    </ligand>
</feature>
<dbReference type="InterPro" id="IPR013792">
    <property type="entry name" value="RNA3'P_cycl/enolpyr_Trfase_a/b"/>
</dbReference>
<evidence type="ECO:0000256" key="5">
    <source>
        <dbReference type="ARBA" id="ARBA00022679"/>
    </source>
</evidence>
<dbReference type="CDD" id="cd01555">
    <property type="entry name" value="UdpNAET"/>
    <property type="match status" value="1"/>
</dbReference>
<keyword evidence="6 12" id="KW-0133">Cell shape</keyword>
<keyword evidence="15" id="KW-1185">Reference proteome</keyword>
<dbReference type="InterPro" id="IPR005750">
    <property type="entry name" value="UDP_GlcNAc_COvinyl_MurA"/>
</dbReference>
<comment type="pathway">
    <text evidence="2 12">Cell wall biogenesis; peptidoglycan biosynthesis.</text>
</comment>
<evidence type="ECO:0000313" key="14">
    <source>
        <dbReference type="EMBL" id="SHI81605.1"/>
    </source>
</evidence>
<name>A0A1M6E841_9FLAO</name>
<dbReference type="NCBIfam" id="NF006873">
    <property type="entry name" value="PRK09369.1"/>
    <property type="match status" value="1"/>
</dbReference>
<comment type="catalytic activity">
    <reaction evidence="11 12">
        <text>phosphoenolpyruvate + UDP-N-acetyl-alpha-D-glucosamine = UDP-N-acetyl-3-O-(1-carboxyvinyl)-alpha-D-glucosamine + phosphate</text>
        <dbReference type="Rhea" id="RHEA:18681"/>
        <dbReference type="ChEBI" id="CHEBI:43474"/>
        <dbReference type="ChEBI" id="CHEBI:57705"/>
        <dbReference type="ChEBI" id="CHEBI:58702"/>
        <dbReference type="ChEBI" id="CHEBI:68483"/>
        <dbReference type="EC" id="2.5.1.7"/>
    </reaction>
</comment>
<evidence type="ECO:0000256" key="6">
    <source>
        <dbReference type="ARBA" id="ARBA00022960"/>
    </source>
</evidence>
<evidence type="ECO:0000256" key="11">
    <source>
        <dbReference type="ARBA" id="ARBA00047527"/>
    </source>
</evidence>